<dbReference type="SUPFAM" id="SSF51445">
    <property type="entry name" value="(Trans)glycosidases"/>
    <property type="match status" value="1"/>
</dbReference>
<sequence length="1008" mass="108925">MIRALFGKRWLLGLLAAALMLQLTARATTAVAEDESVSLMFEAEAEANALTGKATVNDCDPSAGCSGGRIVGNLWGGSTLRFQEIVVPEAGVYTMTLHYISGDPRSVAIGTNGAPGDRFDLPSTGSWSALGTYELEIELAQGANSILFDDEGGYAPDIDRIDLAWSRDSGSEPGEEPPGEPSGDVYEAEDPANTLTGNAGVRTCKASSGCSGGGKVGDLWGGSSLRFHAVDAPKDGVYLLKLSYISADPRPIAIAVNDGAEETYTPPATADWDTVGTFSIEAELRAGANVVTLDDNGGWSPDIDKLEVVAVEAPGEDPGAADGIGDMGAKLESATFGSILVETYERGVQATNGVYRILYNTESGLAAYAWNGRTVAKGVFSTVRLERLLESREYGEHSFSMRDVERIKDGHGKGIRFAIENREEGLPVMKQMYQIYEDLPYFLASQSIESAGAAELRTNEMAPIVLNAKAGVDIGAYGDNRVLVTPFDNDMWSRYQARTINTSLNTNNYISSEVTAVYDNESRDGLIVGSVTHDLWKTGIAWSGSNDRLDKLKVYGGFASQASTHDSLPHGEVSGATVTSPQVFVGFYGDYRDGLESYGRANAAVAAPLKFERGVPKGVPVGWNSWGAYDSKLSYDKVVAVSDFFQNHLQNEGFSNKGNVYINLDSYWDNLTERQLKDVVSVIRSNGQKAGIYYGPFVYWGDNMEQPVEGADGKYTYGDIILRDPDGNPLPKVDGAYAVDPTHPGAKQRIDYYFKRFLDYGFEYIKIDFLSHGSFEGAHYDPSVETGIEAYNQGMAYINEALDGRMFISASIAPLFPSQYAHARRISCDVDGTLAKTEYQLNNLTYGWWQNGTIYTYTDPDYMTLARGGSFEAAQSRVNAAAISGTVFLGSDDVADPVAQQYMRELLTNERVNEVALQGEAFRPIDGDTGTGAADAFALSKKKRHTIALFNYSNDPATKTIELARAGIPAGATVAVDLWTQEKHPVADGKLAIDLKGGQSKLLVIEAK</sequence>
<dbReference type="Proteomes" id="UP000309676">
    <property type="component" value="Unassembled WGS sequence"/>
</dbReference>
<dbReference type="InterPro" id="IPR013780">
    <property type="entry name" value="Glyco_hydro_b"/>
</dbReference>
<keyword evidence="3" id="KW-0326">Glycosidase</keyword>
<keyword evidence="8" id="KW-1185">Reference proteome</keyword>
<feature type="domain" description="CBM6" evidence="6">
    <location>
        <begin position="184"/>
        <end position="309"/>
    </location>
</feature>
<feature type="region of interest" description="Disordered" evidence="4">
    <location>
        <begin position="165"/>
        <end position="199"/>
    </location>
</feature>
<dbReference type="OrthoDB" id="1031955at2"/>
<dbReference type="InterPro" id="IPR005084">
    <property type="entry name" value="CBM6"/>
</dbReference>
<dbReference type="Gene3D" id="2.60.120.260">
    <property type="entry name" value="Galactose-binding domain-like"/>
    <property type="match status" value="2"/>
</dbReference>
<dbReference type="GO" id="GO:0004553">
    <property type="term" value="F:hydrolase activity, hydrolyzing O-glycosyl compounds"/>
    <property type="evidence" value="ECO:0007669"/>
    <property type="project" value="InterPro"/>
</dbReference>
<evidence type="ECO:0000256" key="5">
    <source>
        <dbReference type="SAM" id="SignalP"/>
    </source>
</evidence>
<feature type="signal peptide" evidence="5">
    <location>
        <begin position="1"/>
        <end position="27"/>
    </location>
</feature>
<feature type="chain" id="PRO_5038840282" evidence="5">
    <location>
        <begin position="28"/>
        <end position="1008"/>
    </location>
</feature>
<evidence type="ECO:0000313" key="8">
    <source>
        <dbReference type="Proteomes" id="UP000309676"/>
    </source>
</evidence>
<dbReference type="Gene3D" id="2.60.40.1180">
    <property type="entry name" value="Golgi alpha-mannosidase II"/>
    <property type="match status" value="1"/>
</dbReference>
<dbReference type="InterPro" id="IPR017853">
    <property type="entry name" value="GH"/>
</dbReference>
<proteinExistence type="inferred from homology"/>
<dbReference type="SUPFAM" id="SSF49785">
    <property type="entry name" value="Galactose-binding domain-like"/>
    <property type="match status" value="2"/>
</dbReference>
<comment type="caution">
    <text evidence="7">The sequence shown here is derived from an EMBL/GenBank/DDBJ whole genome shotgun (WGS) entry which is preliminary data.</text>
</comment>
<evidence type="ECO:0000256" key="2">
    <source>
        <dbReference type="ARBA" id="ARBA00022801"/>
    </source>
</evidence>
<evidence type="ECO:0000313" key="7">
    <source>
        <dbReference type="EMBL" id="TLS49088.1"/>
    </source>
</evidence>
<accession>A0A5R9G6F2</accession>
<protein>
    <submittedName>
        <fullName evidence="7">Carbohydrate-binding protein</fullName>
    </submittedName>
</protein>
<dbReference type="Gene3D" id="3.20.20.70">
    <property type="entry name" value="Aldolase class I"/>
    <property type="match status" value="1"/>
</dbReference>
<dbReference type="PANTHER" id="PTHR11452">
    <property type="entry name" value="ALPHA-GALACTOSIDASE/ALPHA-N-ACETYLGALACTOSAMINIDASE"/>
    <property type="match status" value="1"/>
</dbReference>
<evidence type="ECO:0000256" key="1">
    <source>
        <dbReference type="ARBA" id="ARBA00009743"/>
    </source>
</evidence>
<dbReference type="PANTHER" id="PTHR11452:SF75">
    <property type="entry name" value="ALPHA-GALACTOSIDASE MEL1"/>
    <property type="match status" value="1"/>
</dbReference>
<keyword evidence="5" id="KW-0732">Signal</keyword>
<dbReference type="InterPro" id="IPR008979">
    <property type="entry name" value="Galactose-bd-like_sf"/>
</dbReference>
<dbReference type="InterPro" id="IPR002241">
    <property type="entry name" value="Glyco_hydro_27"/>
</dbReference>
<evidence type="ECO:0000256" key="3">
    <source>
        <dbReference type="ARBA" id="ARBA00023295"/>
    </source>
</evidence>
<dbReference type="GO" id="GO:0005975">
    <property type="term" value="P:carbohydrate metabolic process"/>
    <property type="evidence" value="ECO:0007669"/>
    <property type="project" value="InterPro"/>
</dbReference>
<gene>
    <name evidence="7" type="ORF">FE782_26975</name>
</gene>
<name>A0A5R9G6F2_9BACL</name>
<dbReference type="GO" id="GO:0030246">
    <property type="term" value="F:carbohydrate binding"/>
    <property type="evidence" value="ECO:0007669"/>
    <property type="project" value="InterPro"/>
</dbReference>
<evidence type="ECO:0000259" key="6">
    <source>
        <dbReference type="PROSITE" id="PS51175"/>
    </source>
</evidence>
<dbReference type="AlphaFoldDB" id="A0A5R9G6F2"/>
<dbReference type="CDD" id="cd04081">
    <property type="entry name" value="CBM35_galactosidase-like"/>
    <property type="match status" value="2"/>
</dbReference>
<keyword evidence="2" id="KW-0378">Hydrolase</keyword>
<evidence type="ECO:0000256" key="4">
    <source>
        <dbReference type="SAM" id="MobiDB-lite"/>
    </source>
</evidence>
<comment type="similarity">
    <text evidence="1">Belongs to the glycosyl hydrolase 27 family.</text>
</comment>
<feature type="domain" description="CBM6" evidence="6">
    <location>
        <begin position="41"/>
        <end position="164"/>
    </location>
</feature>
<dbReference type="InterPro" id="IPR013785">
    <property type="entry name" value="Aldolase_TIM"/>
</dbReference>
<dbReference type="EMBL" id="VCIW01000024">
    <property type="protein sequence ID" value="TLS49088.1"/>
    <property type="molecule type" value="Genomic_DNA"/>
</dbReference>
<dbReference type="PROSITE" id="PS51175">
    <property type="entry name" value="CBM6"/>
    <property type="match status" value="2"/>
</dbReference>
<organism evidence="7 8">
    <name type="scientific">Paenibacillus antri</name>
    <dbReference type="NCBI Taxonomy" id="2582848"/>
    <lineage>
        <taxon>Bacteria</taxon>
        <taxon>Bacillati</taxon>
        <taxon>Bacillota</taxon>
        <taxon>Bacilli</taxon>
        <taxon>Bacillales</taxon>
        <taxon>Paenibacillaceae</taxon>
        <taxon>Paenibacillus</taxon>
    </lineage>
</organism>
<reference evidence="7 8" key="1">
    <citation type="submission" date="2019-05" db="EMBL/GenBank/DDBJ databases">
        <authorList>
            <person name="Narsing Rao M.P."/>
            <person name="Li W.J."/>
        </authorList>
    </citation>
    <scope>NUCLEOTIDE SEQUENCE [LARGE SCALE GENOMIC DNA]</scope>
    <source>
        <strain evidence="7 8">SYSU_K30003</strain>
    </source>
</reference>
<dbReference type="RefSeq" id="WP_138197470.1">
    <property type="nucleotide sequence ID" value="NZ_VCIW01000024.1"/>
</dbReference>